<dbReference type="RefSeq" id="XP_014154943.1">
    <property type="nucleotide sequence ID" value="XM_014299468.1"/>
</dbReference>
<protein>
    <submittedName>
        <fullName evidence="1">Uncharacterized protein</fullName>
    </submittedName>
</protein>
<proteinExistence type="predicted"/>
<name>A0A0L0FWV4_9EUKA</name>
<reference evidence="1 2" key="1">
    <citation type="submission" date="2011-02" db="EMBL/GenBank/DDBJ databases">
        <title>The Genome Sequence of Sphaeroforma arctica JP610.</title>
        <authorList>
            <consortium name="The Broad Institute Genome Sequencing Platform"/>
            <person name="Russ C."/>
            <person name="Cuomo C."/>
            <person name="Young S.K."/>
            <person name="Zeng Q."/>
            <person name="Gargeya S."/>
            <person name="Alvarado L."/>
            <person name="Berlin A."/>
            <person name="Chapman S.B."/>
            <person name="Chen Z."/>
            <person name="Freedman E."/>
            <person name="Gellesch M."/>
            <person name="Goldberg J."/>
            <person name="Griggs A."/>
            <person name="Gujja S."/>
            <person name="Heilman E."/>
            <person name="Heiman D."/>
            <person name="Howarth C."/>
            <person name="Mehta T."/>
            <person name="Neiman D."/>
            <person name="Pearson M."/>
            <person name="Roberts A."/>
            <person name="Saif S."/>
            <person name="Shea T."/>
            <person name="Shenoy N."/>
            <person name="Sisk P."/>
            <person name="Stolte C."/>
            <person name="Sykes S."/>
            <person name="White J."/>
            <person name="Yandava C."/>
            <person name="Burger G."/>
            <person name="Gray M.W."/>
            <person name="Holland P.W.H."/>
            <person name="King N."/>
            <person name="Lang F.B.F."/>
            <person name="Roger A.J."/>
            <person name="Ruiz-Trillo I."/>
            <person name="Haas B."/>
            <person name="Nusbaum C."/>
            <person name="Birren B."/>
        </authorList>
    </citation>
    <scope>NUCLEOTIDE SEQUENCE [LARGE SCALE GENOMIC DNA]</scope>
    <source>
        <strain evidence="1 2">JP610</strain>
    </source>
</reference>
<accession>A0A0L0FWV4</accession>
<sequence>MYSSAKAADTPKDKPLTIVADLPIPKAAAFTDWEGCARNGTCTKPELLLTNDVFCAVQGSCTPCVGLDLKAATACEKTGFRHPIHCNVTTDASAQLPTEERYRAIIWLCGDTCPCGNTCT</sequence>
<gene>
    <name evidence="1" type="ORF">SARC_06618</name>
</gene>
<evidence type="ECO:0000313" key="1">
    <source>
        <dbReference type="EMBL" id="KNC81041.1"/>
    </source>
</evidence>
<dbReference type="AlphaFoldDB" id="A0A0L0FWV4"/>
<evidence type="ECO:0000313" key="2">
    <source>
        <dbReference type="Proteomes" id="UP000054560"/>
    </source>
</evidence>
<keyword evidence="2" id="KW-1185">Reference proteome</keyword>
<dbReference type="GeneID" id="25907122"/>
<dbReference type="EMBL" id="KQ242075">
    <property type="protein sequence ID" value="KNC81041.1"/>
    <property type="molecule type" value="Genomic_DNA"/>
</dbReference>
<organism evidence="1 2">
    <name type="scientific">Sphaeroforma arctica JP610</name>
    <dbReference type="NCBI Taxonomy" id="667725"/>
    <lineage>
        <taxon>Eukaryota</taxon>
        <taxon>Ichthyosporea</taxon>
        <taxon>Ichthyophonida</taxon>
        <taxon>Sphaeroforma</taxon>
    </lineage>
</organism>
<dbReference type="Gene3D" id="3.30.720.220">
    <property type="match status" value="1"/>
</dbReference>
<dbReference type="Proteomes" id="UP000054560">
    <property type="component" value="Unassembled WGS sequence"/>
</dbReference>